<evidence type="ECO:0000313" key="3">
    <source>
        <dbReference type="Proteomes" id="UP000502065"/>
    </source>
</evidence>
<evidence type="ECO:0000256" key="1">
    <source>
        <dbReference type="SAM" id="Phobius"/>
    </source>
</evidence>
<keyword evidence="3" id="KW-1185">Reference proteome</keyword>
<accession>A0AAE7E2K4</accession>
<evidence type="ECO:0000313" key="2">
    <source>
        <dbReference type="EMBL" id="QKE26741.1"/>
    </source>
</evidence>
<organism evidence="2 3">
    <name type="scientific">Arcobacter aquimarinus</name>
    <dbReference type="NCBI Taxonomy" id="1315211"/>
    <lineage>
        <taxon>Bacteria</taxon>
        <taxon>Pseudomonadati</taxon>
        <taxon>Campylobacterota</taxon>
        <taxon>Epsilonproteobacteria</taxon>
        <taxon>Campylobacterales</taxon>
        <taxon>Arcobacteraceae</taxon>
        <taxon>Arcobacter</taxon>
    </lineage>
</organism>
<dbReference type="Proteomes" id="UP000502065">
    <property type="component" value="Chromosome"/>
</dbReference>
<sequence>MKVLYVSSMRDFFSGAKKQLKWEIESSQDLKIDWNIVVIHDGKIEDSMHEVNPPKIFRNLLFRNLYTWIYIIKNQKNYDIVINRHITFDIFVILFGWFVKNRFSVHHGKEVEGLRVVRKNWKGKVASLVEKITGFISLKQVRGAICVTNDIAEYQNKRAGVKTFLYPNGINTEIVSLLNDCRIDSEVNIAFVCSIFSEWHGLDLLLDNIKQNEDFIKNNNIKFHLIGNILKKDLISIANINNINNIVTYGHLTEDDYNKVLEKCDIGLDSLALFREGLKEGSALKVREYLAYGLPVYSGFQDSAIPPKFEYYKVGEVDVKEMYTFAVNLKKISREKIRISSIDFISKTGLLNKLYTDINNYKQLIKR</sequence>
<dbReference type="Gene3D" id="3.40.50.2000">
    <property type="entry name" value="Glycogen Phosphorylase B"/>
    <property type="match status" value="1"/>
</dbReference>
<proteinExistence type="predicted"/>
<gene>
    <name evidence="2" type="ORF">AAQM_2020</name>
</gene>
<dbReference type="RefSeq" id="WP_129095730.1">
    <property type="nucleotide sequence ID" value="NZ_CBCSAE010000012.1"/>
</dbReference>
<feature type="transmembrane region" description="Helical" evidence="1">
    <location>
        <begin position="81"/>
        <end position="99"/>
    </location>
</feature>
<dbReference type="SUPFAM" id="SSF53756">
    <property type="entry name" value="UDP-Glycosyltransferase/glycogen phosphorylase"/>
    <property type="match status" value="1"/>
</dbReference>
<dbReference type="AlphaFoldDB" id="A0AAE7E2K4"/>
<protein>
    <submittedName>
        <fullName evidence="2">Glycosyltransferase, family 1</fullName>
    </submittedName>
</protein>
<keyword evidence="1" id="KW-0472">Membrane</keyword>
<keyword evidence="1" id="KW-1133">Transmembrane helix</keyword>
<reference evidence="2 3" key="1">
    <citation type="submission" date="2018-07" db="EMBL/GenBank/DDBJ databases">
        <title>Identification of phenol metabolism pathways in Arcobacter.</title>
        <authorList>
            <person name="Miller W.G."/>
            <person name="Yee E."/>
            <person name="Bono J.L."/>
        </authorList>
    </citation>
    <scope>NUCLEOTIDE SEQUENCE [LARGE SCALE GENOMIC DNA]</scope>
    <source>
        <strain evidence="2 3">W63</strain>
    </source>
</reference>
<dbReference type="KEGG" id="aaqi:AAQM_2020"/>
<keyword evidence="1" id="KW-0812">Transmembrane</keyword>
<dbReference type="Pfam" id="PF13692">
    <property type="entry name" value="Glyco_trans_1_4"/>
    <property type="match status" value="1"/>
</dbReference>
<dbReference type="EMBL" id="CP030944">
    <property type="protein sequence ID" value="QKE26741.1"/>
    <property type="molecule type" value="Genomic_DNA"/>
</dbReference>
<name>A0AAE7E2K4_9BACT</name>